<dbReference type="EMBL" id="NBIV01000043">
    <property type="protein sequence ID" value="PXF46156.1"/>
    <property type="molecule type" value="Genomic_DNA"/>
</dbReference>
<dbReference type="OrthoDB" id="10674752at2759"/>
<feature type="compositionally biased region" description="Basic and acidic residues" evidence="2">
    <location>
        <begin position="126"/>
        <end position="137"/>
    </location>
</feature>
<evidence type="ECO:0000313" key="4">
    <source>
        <dbReference type="Proteomes" id="UP000247409"/>
    </source>
</evidence>
<name>A0A2V3IVI3_9FLOR</name>
<feature type="region of interest" description="Disordered" evidence="2">
    <location>
        <begin position="595"/>
        <end position="616"/>
    </location>
</feature>
<dbReference type="AlphaFoldDB" id="A0A2V3IVI3"/>
<comment type="caution">
    <text evidence="3">The sequence shown here is derived from an EMBL/GenBank/DDBJ whole genome shotgun (WGS) entry which is preliminary data.</text>
</comment>
<organism evidence="3 4">
    <name type="scientific">Gracilariopsis chorda</name>
    <dbReference type="NCBI Taxonomy" id="448386"/>
    <lineage>
        <taxon>Eukaryota</taxon>
        <taxon>Rhodophyta</taxon>
        <taxon>Florideophyceae</taxon>
        <taxon>Rhodymeniophycidae</taxon>
        <taxon>Gracilariales</taxon>
        <taxon>Gracilariaceae</taxon>
        <taxon>Gracilariopsis</taxon>
    </lineage>
</organism>
<protein>
    <submittedName>
        <fullName evidence="3">Uncharacterized protein</fullName>
    </submittedName>
</protein>
<evidence type="ECO:0000256" key="2">
    <source>
        <dbReference type="SAM" id="MobiDB-lite"/>
    </source>
</evidence>
<keyword evidence="4" id="KW-1185">Reference proteome</keyword>
<gene>
    <name evidence="3" type="ORF">BWQ96_04033</name>
</gene>
<reference evidence="3 4" key="1">
    <citation type="journal article" date="2018" name="Mol. Biol. Evol.">
        <title>Analysis of the draft genome of the red seaweed Gracilariopsis chorda provides insights into genome size evolution in Rhodophyta.</title>
        <authorList>
            <person name="Lee J."/>
            <person name="Yang E.C."/>
            <person name="Graf L."/>
            <person name="Yang J.H."/>
            <person name="Qiu H."/>
            <person name="Zel Zion U."/>
            <person name="Chan C.X."/>
            <person name="Stephens T.G."/>
            <person name="Weber A.P.M."/>
            <person name="Boo G.H."/>
            <person name="Boo S.M."/>
            <person name="Kim K.M."/>
            <person name="Shin Y."/>
            <person name="Jung M."/>
            <person name="Lee S.J."/>
            <person name="Yim H.S."/>
            <person name="Lee J.H."/>
            <person name="Bhattacharya D."/>
            <person name="Yoon H.S."/>
        </authorList>
    </citation>
    <scope>NUCLEOTIDE SEQUENCE [LARGE SCALE GENOMIC DNA]</scope>
    <source>
        <strain evidence="3 4">SKKU-2015</strain>
        <tissue evidence="3">Whole body</tissue>
    </source>
</reference>
<feature type="compositionally biased region" description="Polar residues" evidence="2">
    <location>
        <begin position="341"/>
        <end position="350"/>
    </location>
</feature>
<feature type="compositionally biased region" description="Basic residues" evidence="2">
    <location>
        <begin position="280"/>
        <end position="294"/>
    </location>
</feature>
<dbReference type="Proteomes" id="UP000247409">
    <property type="component" value="Unassembled WGS sequence"/>
</dbReference>
<feature type="compositionally biased region" description="Polar residues" evidence="2">
    <location>
        <begin position="114"/>
        <end position="123"/>
    </location>
</feature>
<feature type="compositionally biased region" description="Basic and acidic residues" evidence="2">
    <location>
        <begin position="331"/>
        <end position="340"/>
    </location>
</feature>
<feature type="compositionally biased region" description="Basic and acidic residues" evidence="2">
    <location>
        <begin position="415"/>
        <end position="425"/>
    </location>
</feature>
<feature type="coiled-coil region" evidence="1">
    <location>
        <begin position="488"/>
        <end position="515"/>
    </location>
</feature>
<evidence type="ECO:0000313" key="3">
    <source>
        <dbReference type="EMBL" id="PXF46156.1"/>
    </source>
</evidence>
<feature type="region of interest" description="Disordered" evidence="2">
    <location>
        <begin position="388"/>
        <end position="433"/>
    </location>
</feature>
<feature type="region of interest" description="Disordered" evidence="2">
    <location>
        <begin position="672"/>
        <end position="707"/>
    </location>
</feature>
<proteinExistence type="predicted"/>
<feature type="region of interest" description="Disordered" evidence="2">
    <location>
        <begin position="87"/>
        <end position="350"/>
    </location>
</feature>
<keyword evidence="1" id="KW-0175">Coiled coil</keyword>
<feature type="region of interest" description="Disordered" evidence="2">
    <location>
        <begin position="647"/>
        <end position="666"/>
    </location>
</feature>
<accession>A0A2V3IVI3</accession>
<feature type="compositionally biased region" description="Basic residues" evidence="2">
    <location>
        <begin position="156"/>
        <end position="182"/>
    </location>
</feature>
<feature type="compositionally biased region" description="Low complexity" evidence="2">
    <location>
        <begin position="205"/>
        <end position="214"/>
    </location>
</feature>
<evidence type="ECO:0000256" key="1">
    <source>
        <dbReference type="SAM" id="Coils"/>
    </source>
</evidence>
<sequence length="746" mass="82792">MDGVCSLSLRTGVRLLQTAVRETQGSKRASYAVKDRPEWWNEKHQVELPDGTSAVTGRFISHSKSAWTLPQVKAALVLYYRHLNGDEEPSSATHQQSRHESVPPRSQAPKTEESVSSNPSRVTRSQKKEEALIEDSHGQIPSTHATATEDASPRATRARLKKPVNRTRPIPRHARGKSKARRIVISDSEAESSALASPIKRHQSSSHTQHSVQSFETQKRNKCTNPGRINRRPRAKGENEEIEAQPEEEQGRSERRSAQMVKAPAAKTCSPKKRNENRKPSKTIKRSVRVRPRGPSKTAPLPQTNLAIKAEVQESSTRDASPGPPKKEKRRHETVPKAEKQTTATNSLRLKRSLISTHSECRTPLAPLQDIANENANRCLKRRKLDRADSFDKSKQKRSKNGGLSGAEVEEGDVIVEKENERPSTDDTGVDVSPVATSCKKAKQGGESMAQERLEDGIALEASNEVVVDVDNGVYNGSEDEEDKAAMAAAEEKRNEQIMALIEELEKARGEALQKMDDKCTSQVRNVETQLEAYQSKQRRTGKVQRMHMRKEELSTLVRDMVYKYKGDTDQILVKGFESAAQEIVQRFNGAGASEIERGNDGHANGGVRFADEAKTPRARSLRSAVAMATAEQKRLNYERCEATRNVRGTVRRSQRKAAQAATERTKRILSRYRGRTEGGMVAQEQDSDVEGTGRSEDANANGGDGSEEAFTTIQAEMCRLRALPNGAQALAVLKAKVDDAFRRLM</sequence>